<evidence type="ECO:0000313" key="3">
    <source>
        <dbReference type="Proteomes" id="UP000189935"/>
    </source>
</evidence>
<accession>A0A1M6HJH6</accession>
<name>A0A1M6HJH6_9BRAD</name>
<feature type="signal peptide" evidence="1">
    <location>
        <begin position="1"/>
        <end position="22"/>
    </location>
</feature>
<dbReference type="RefSeq" id="WP_079535946.1">
    <property type="nucleotide sequence ID" value="NZ_LT670844.1"/>
</dbReference>
<dbReference type="CDD" id="cd06325">
    <property type="entry name" value="PBP1_ABC_unchar_transporter"/>
    <property type="match status" value="1"/>
</dbReference>
<dbReference type="OrthoDB" id="7342842at2"/>
<proteinExistence type="predicted"/>
<dbReference type="EMBL" id="LT670844">
    <property type="protein sequence ID" value="SHJ22322.1"/>
    <property type="molecule type" value="Genomic_DNA"/>
</dbReference>
<keyword evidence="1" id="KW-0732">Signal</keyword>
<sequence length="326" mass="34554">MKRRAFIALLGIAAASPRAARAQQPTLPVVGLLGAGSPQSDAFRVAAVRQGLAEAGYMEGRNVAFEYRWAENHNERLPALAAELVRREVALILAIGGVTSAVAAKSATSTIPIVFEMGGDPIKLGLVSSLNRPGGNLTGVTFLISTLVPKQFEILHEMVPKAALIGFLVNPTIADAETNTKNAFVAAESVGQKLLVVEAGTDSELEAAFATLVQQRADALVVLVEPFFISRRAKLVELAARQKLPAIYTLREFAIAGGLMSYGTSVTEALRLGGRYAGRILNGEKPADLPVQQSTKVELILNLKTAKTLGLTVPLPLLGRADEVIE</sequence>
<dbReference type="AlphaFoldDB" id="A0A1M6HJH6"/>
<organism evidence="2 3">
    <name type="scientific">Bradyrhizobium lablabi</name>
    <dbReference type="NCBI Taxonomy" id="722472"/>
    <lineage>
        <taxon>Bacteria</taxon>
        <taxon>Pseudomonadati</taxon>
        <taxon>Pseudomonadota</taxon>
        <taxon>Alphaproteobacteria</taxon>
        <taxon>Hyphomicrobiales</taxon>
        <taxon>Nitrobacteraceae</taxon>
        <taxon>Bradyrhizobium</taxon>
    </lineage>
</organism>
<dbReference type="Pfam" id="PF04392">
    <property type="entry name" value="ABC_sub_bind"/>
    <property type="match status" value="1"/>
</dbReference>
<feature type="chain" id="PRO_5012635670" evidence="1">
    <location>
        <begin position="23"/>
        <end position="326"/>
    </location>
</feature>
<dbReference type="PANTHER" id="PTHR35271:SF1">
    <property type="entry name" value="ABC TRANSPORTER, SUBSTRATE-BINDING LIPOPROTEIN"/>
    <property type="match status" value="1"/>
</dbReference>
<dbReference type="InterPro" id="IPR007487">
    <property type="entry name" value="ABC_transpt-TYRBP-like"/>
</dbReference>
<evidence type="ECO:0000313" key="2">
    <source>
        <dbReference type="EMBL" id="SHJ22322.1"/>
    </source>
</evidence>
<dbReference type="PANTHER" id="PTHR35271">
    <property type="entry name" value="ABC TRANSPORTER, SUBSTRATE-BINDING LIPOPROTEIN-RELATED"/>
    <property type="match status" value="1"/>
</dbReference>
<reference evidence="2 3" key="1">
    <citation type="submission" date="2016-11" db="EMBL/GenBank/DDBJ databases">
        <authorList>
            <person name="Jaros S."/>
            <person name="Januszkiewicz K."/>
            <person name="Wedrychowicz H."/>
        </authorList>
    </citation>
    <scope>NUCLEOTIDE SEQUENCE [LARGE SCALE GENOMIC DNA]</scope>
    <source>
        <strain evidence="2 3">GAS499</strain>
    </source>
</reference>
<evidence type="ECO:0000256" key="1">
    <source>
        <dbReference type="SAM" id="SignalP"/>
    </source>
</evidence>
<gene>
    <name evidence="2" type="ORF">SAMN05444159_0023</name>
</gene>
<dbReference type="Gene3D" id="3.40.50.2300">
    <property type="match status" value="2"/>
</dbReference>
<protein>
    <submittedName>
        <fullName evidence="2">Putative ABC transport system substrate-binding protein</fullName>
    </submittedName>
</protein>
<dbReference type="Proteomes" id="UP000189935">
    <property type="component" value="Chromosome I"/>
</dbReference>